<dbReference type="FunFam" id="3.40.50.2300:FF:000001">
    <property type="entry name" value="DNA-binding response regulator PhoB"/>
    <property type="match status" value="1"/>
</dbReference>
<evidence type="ECO:0000313" key="10">
    <source>
        <dbReference type="EMBL" id="AVK95294.1"/>
    </source>
</evidence>
<dbReference type="Proteomes" id="UP000255295">
    <property type="component" value="Unassembled WGS sequence"/>
</dbReference>
<dbReference type="SMART" id="SM00448">
    <property type="entry name" value="REC"/>
    <property type="match status" value="1"/>
</dbReference>
<dbReference type="CDD" id="cd17574">
    <property type="entry name" value="REC_OmpR"/>
    <property type="match status" value="1"/>
</dbReference>
<dbReference type="InterPro" id="IPR001789">
    <property type="entry name" value="Sig_transdc_resp-reg_receiver"/>
</dbReference>
<dbReference type="PANTHER" id="PTHR48111:SF73">
    <property type="entry name" value="ALKALINE PHOSPHATASE SYNTHESIS TRANSCRIPTIONAL REGULATORY PROTEIN PHOP"/>
    <property type="match status" value="1"/>
</dbReference>
<evidence type="ECO:0000313" key="12">
    <source>
        <dbReference type="Proteomes" id="UP000238825"/>
    </source>
</evidence>
<dbReference type="Pfam" id="PF00486">
    <property type="entry name" value="Trans_reg_C"/>
    <property type="match status" value="1"/>
</dbReference>
<dbReference type="GeneID" id="48275122"/>
<dbReference type="InterPro" id="IPR011006">
    <property type="entry name" value="CheY-like_superfamily"/>
</dbReference>
<dbReference type="SUPFAM" id="SSF52172">
    <property type="entry name" value="CheY-like"/>
    <property type="match status" value="1"/>
</dbReference>
<evidence type="ECO:0000313" key="11">
    <source>
        <dbReference type="EMBL" id="SUV19216.1"/>
    </source>
</evidence>
<feature type="domain" description="OmpR/PhoB-type" evidence="9">
    <location>
        <begin position="122"/>
        <end position="222"/>
    </location>
</feature>
<dbReference type="InterPro" id="IPR036388">
    <property type="entry name" value="WH-like_DNA-bd_sf"/>
</dbReference>
<dbReference type="PROSITE" id="PS50110">
    <property type="entry name" value="RESPONSE_REGULATORY"/>
    <property type="match status" value="1"/>
</dbReference>
<feature type="modified residue" description="4-aspartylphosphate" evidence="6">
    <location>
        <position position="51"/>
    </location>
</feature>
<evidence type="ECO:0000256" key="6">
    <source>
        <dbReference type="PROSITE-ProRule" id="PRU00169"/>
    </source>
</evidence>
<reference evidence="11 13" key="2">
    <citation type="submission" date="2018-06" db="EMBL/GenBank/DDBJ databases">
        <authorList>
            <consortium name="Pathogen Informatics"/>
            <person name="Doyle S."/>
        </authorList>
    </citation>
    <scope>NUCLEOTIDE SEQUENCE [LARGE SCALE GENOMIC DNA]</scope>
    <source>
        <strain evidence="11 13">NCTC10338</strain>
    </source>
</reference>
<dbReference type="AlphaFoldDB" id="A0A2S0JWG6"/>
<evidence type="ECO:0000313" key="13">
    <source>
        <dbReference type="Proteomes" id="UP000255295"/>
    </source>
</evidence>
<evidence type="ECO:0000256" key="3">
    <source>
        <dbReference type="ARBA" id="ARBA00023015"/>
    </source>
</evidence>
<keyword evidence="2" id="KW-0902">Two-component regulatory system</keyword>
<evidence type="ECO:0000256" key="2">
    <source>
        <dbReference type="ARBA" id="ARBA00023012"/>
    </source>
</evidence>
<evidence type="ECO:0000256" key="7">
    <source>
        <dbReference type="PROSITE-ProRule" id="PRU01091"/>
    </source>
</evidence>
<dbReference type="GO" id="GO:0000976">
    <property type="term" value="F:transcription cis-regulatory region binding"/>
    <property type="evidence" value="ECO:0007669"/>
    <property type="project" value="TreeGrafter"/>
</dbReference>
<dbReference type="Gene3D" id="3.40.50.2300">
    <property type="match status" value="1"/>
</dbReference>
<dbReference type="InterPro" id="IPR039420">
    <property type="entry name" value="WalR-like"/>
</dbReference>
<keyword evidence="1 6" id="KW-0597">Phosphoprotein</keyword>
<reference evidence="10 12" key="1">
    <citation type="submission" date="2017-03" db="EMBL/GenBank/DDBJ databases">
        <title>The whole genome sequencing and assembly of Lysinibacillus sphaericus DSM 28T strain.</title>
        <authorList>
            <person name="Lee Y.-J."/>
            <person name="Yi H."/>
            <person name="Bahn Y.-S."/>
            <person name="Kim J.F."/>
            <person name="Lee D.-W."/>
        </authorList>
    </citation>
    <scope>NUCLEOTIDE SEQUENCE [LARGE SCALE GENOMIC DNA]</scope>
    <source>
        <strain evidence="10 12">DSM 28</strain>
    </source>
</reference>
<dbReference type="PROSITE" id="PS51755">
    <property type="entry name" value="OMPR_PHOB"/>
    <property type="match status" value="1"/>
</dbReference>
<feature type="DNA-binding region" description="OmpR/PhoB-type" evidence="7">
    <location>
        <begin position="122"/>
        <end position="222"/>
    </location>
</feature>
<protein>
    <submittedName>
        <fullName evidence="10">DNA-binding response regulator</fullName>
    </submittedName>
    <submittedName>
        <fullName evidence="11">Winged helix family two component transcriptional regulator</fullName>
    </submittedName>
</protein>
<evidence type="ECO:0000256" key="1">
    <source>
        <dbReference type="ARBA" id="ARBA00022553"/>
    </source>
</evidence>
<dbReference type="GO" id="GO:0005829">
    <property type="term" value="C:cytosol"/>
    <property type="evidence" value="ECO:0007669"/>
    <property type="project" value="TreeGrafter"/>
</dbReference>
<dbReference type="EMBL" id="CP019980">
    <property type="protein sequence ID" value="AVK95294.1"/>
    <property type="molecule type" value="Genomic_DNA"/>
</dbReference>
<accession>A0A2S0JWG6</accession>
<sequence length="230" mass="27012">MKTLLLIDDEPRMLELLTLYLEPSFHCIARSSVRDALEYLEEHHIDLVLLDIMMPDMDGWQVCQEIRKFWDVPVIMLTAKGEQADIIKGLNLGADDYILKPFDEEELLARIQAVLRRTKAEEIVINFEGLRLNKESFELSFHQEMISLTPKEFLMLALFLDYQNKVFSREHLINTVWGYNVAIEDRTIDSHVRNLRDKLRKSGFPVDDYLQTVWGIGYKWHKSGDKKVLE</sequence>
<organism evidence="10 12">
    <name type="scientific">Lysinibacillus sphaericus</name>
    <name type="common">Bacillus sphaericus</name>
    <dbReference type="NCBI Taxonomy" id="1421"/>
    <lineage>
        <taxon>Bacteria</taxon>
        <taxon>Bacillati</taxon>
        <taxon>Bacillota</taxon>
        <taxon>Bacilli</taxon>
        <taxon>Bacillales</taxon>
        <taxon>Bacillaceae</taxon>
        <taxon>Lysinibacillus</taxon>
    </lineage>
</organism>
<dbReference type="PANTHER" id="PTHR48111">
    <property type="entry name" value="REGULATOR OF RPOS"/>
    <property type="match status" value="1"/>
</dbReference>
<keyword evidence="4 7" id="KW-0238">DNA-binding</keyword>
<name>A0A2S0JWG6_LYSSH</name>
<dbReference type="InterPro" id="IPR001867">
    <property type="entry name" value="OmpR/PhoB-type_DNA-bd"/>
</dbReference>
<dbReference type="Pfam" id="PF00072">
    <property type="entry name" value="Response_reg"/>
    <property type="match status" value="1"/>
</dbReference>
<evidence type="ECO:0000256" key="4">
    <source>
        <dbReference type="ARBA" id="ARBA00023125"/>
    </source>
</evidence>
<keyword evidence="3" id="KW-0805">Transcription regulation</keyword>
<dbReference type="SMART" id="SM00862">
    <property type="entry name" value="Trans_reg_C"/>
    <property type="match status" value="1"/>
</dbReference>
<dbReference type="CDD" id="cd00383">
    <property type="entry name" value="trans_reg_C"/>
    <property type="match status" value="1"/>
</dbReference>
<proteinExistence type="predicted"/>
<keyword evidence="5" id="KW-0804">Transcription</keyword>
<feature type="domain" description="Response regulatory" evidence="8">
    <location>
        <begin position="3"/>
        <end position="115"/>
    </location>
</feature>
<dbReference type="Proteomes" id="UP000238825">
    <property type="component" value="Chromosome"/>
</dbReference>
<dbReference type="EMBL" id="UFSZ01000001">
    <property type="protein sequence ID" value="SUV19216.1"/>
    <property type="molecule type" value="Genomic_DNA"/>
</dbReference>
<evidence type="ECO:0000259" key="9">
    <source>
        <dbReference type="PROSITE" id="PS51755"/>
    </source>
</evidence>
<dbReference type="GO" id="GO:0000156">
    <property type="term" value="F:phosphorelay response regulator activity"/>
    <property type="evidence" value="ECO:0007669"/>
    <property type="project" value="TreeGrafter"/>
</dbReference>
<gene>
    <name evidence="11" type="primary">srrA_2</name>
    <name evidence="10" type="ORF">LS41612_02855</name>
    <name evidence="11" type="ORF">NCTC10338_04221</name>
</gene>
<dbReference type="Gene3D" id="6.10.250.690">
    <property type="match status" value="1"/>
</dbReference>
<dbReference type="GO" id="GO:0032993">
    <property type="term" value="C:protein-DNA complex"/>
    <property type="evidence" value="ECO:0007669"/>
    <property type="project" value="TreeGrafter"/>
</dbReference>
<evidence type="ECO:0000259" key="8">
    <source>
        <dbReference type="PROSITE" id="PS50110"/>
    </source>
</evidence>
<evidence type="ECO:0000256" key="5">
    <source>
        <dbReference type="ARBA" id="ARBA00023163"/>
    </source>
</evidence>
<dbReference type="Gene3D" id="1.10.10.10">
    <property type="entry name" value="Winged helix-like DNA-binding domain superfamily/Winged helix DNA-binding domain"/>
    <property type="match status" value="1"/>
</dbReference>
<dbReference type="GO" id="GO:0006355">
    <property type="term" value="P:regulation of DNA-templated transcription"/>
    <property type="evidence" value="ECO:0007669"/>
    <property type="project" value="InterPro"/>
</dbReference>
<dbReference type="RefSeq" id="WP_024363954.1">
    <property type="nucleotide sequence ID" value="NZ_BJNS01000039.1"/>
</dbReference>